<gene>
    <name evidence="1" type="ORF">LCGC14_1981760</name>
</gene>
<organism evidence="1">
    <name type="scientific">marine sediment metagenome</name>
    <dbReference type="NCBI Taxonomy" id="412755"/>
    <lineage>
        <taxon>unclassified sequences</taxon>
        <taxon>metagenomes</taxon>
        <taxon>ecological metagenomes</taxon>
    </lineage>
</organism>
<comment type="caution">
    <text evidence="1">The sequence shown here is derived from an EMBL/GenBank/DDBJ whole genome shotgun (WGS) entry which is preliminary data.</text>
</comment>
<dbReference type="AlphaFoldDB" id="A0A0F9FWV3"/>
<accession>A0A0F9FWV3</accession>
<reference evidence="1" key="1">
    <citation type="journal article" date="2015" name="Nature">
        <title>Complex archaea that bridge the gap between prokaryotes and eukaryotes.</title>
        <authorList>
            <person name="Spang A."/>
            <person name="Saw J.H."/>
            <person name="Jorgensen S.L."/>
            <person name="Zaremba-Niedzwiedzka K."/>
            <person name="Martijn J."/>
            <person name="Lind A.E."/>
            <person name="van Eijk R."/>
            <person name="Schleper C."/>
            <person name="Guy L."/>
            <person name="Ettema T.J."/>
        </authorList>
    </citation>
    <scope>NUCLEOTIDE SEQUENCE</scope>
</reference>
<proteinExistence type="predicted"/>
<evidence type="ECO:0000313" key="1">
    <source>
        <dbReference type="EMBL" id="KKL82736.1"/>
    </source>
</evidence>
<dbReference type="EMBL" id="LAZR01022190">
    <property type="protein sequence ID" value="KKL82736.1"/>
    <property type="molecule type" value="Genomic_DNA"/>
</dbReference>
<sequence>MADKPIVYDLDVLRPVPEYVLLAGKKIDISFIPSGVAIDLMGVRQQMDELVDTPEKLDKIKEGGEEALKSFQLSAEMCAKITECQYKEMDKEWLLKNTNVAQLQRLIKHITDAIFRSIESTEGEPGKN</sequence>
<protein>
    <recommendedName>
        <fullName evidence="2">Tail assembly chaperone</fullName>
    </recommendedName>
</protein>
<evidence type="ECO:0008006" key="2">
    <source>
        <dbReference type="Google" id="ProtNLM"/>
    </source>
</evidence>
<name>A0A0F9FWV3_9ZZZZ</name>